<dbReference type="InterPro" id="IPR036869">
    <property type="entry name" value="J_dom_sf"/>
</dbReference>
<dbReference type="SUPFAM" id="SSF46565">
    <property type="entry name" value="Chaperone J-domain"/>
    <property type="match status" value="1"/>
</dbReference>
<dbReference type="InterPro" id="IPR001623">
    <property type="entry name" value="DnaJ_domain"/>
</dbReference>
<dbReference type="PROSITE" id="PS50076">
    <property type="entry name" value="DNAJ_2"/>
    <property type="match status" value="1"/>
</dbReference>
<organism evidence="2 3">
    <name type="scientific">Hydrogenophaga aromaticivorans</name>
    <dbReference type="NCBI Taxonomy" id="2610898"/>
    <lineage>
        <taxon>Bacteria</taxon>
        <taxon>Pseudomonadati</taxon>
        <taxon>Pseudomonadota</taxon>
        <taxon>Betaproteobacteria</taxon>
        <taxon>Burkholderiales</taxon>
        <taxon>Comamonadaceae</taxon>
        <taxon>Hydrogenophaga</taxon>
    </lineage>
</organism>
<feature type="domain" description="J" evidence="1">
    <location>
        <begin position="286"/>
        <end position="347"/>
    </location>
</feature>
<evidence type="ECO:0000313" key="3">
    <source>
        <dbReference type="Proteomes" id="UP000545507"/>
    </source>
</evidence>
<dbReference type="Gene3D" id="1.10.287.110">
    <property type="entry name" value="DnaJ domain"/>
    <property type="match status" value="1"/>
</dbReference>
<accession>A0A7Y8L0Q2</accession>
<evidence type="ECO:0000313" key="2">
    <source>
        <dbReference type="EMBL" id="NWF48433.1"/>
    </source>
</evidence>
<dbReference type="RefSeq" id="WP_177139072.1">
    <property type="nucleotide sequence ID" value="NZ_VYGV01000027.1"/>
</dbReference>
<sequence>MQQAPARDAASAFRKKPVEFAPVAWSGRLNPDELSRPGGLLIAALSQCADERDLSLSELASAMGVSYWSLSQLRIGFRPIESLDDDVVEACAAFLDLPRLTIEMLAGLLDPADALACDDLTGEDILHACRLLATEPGELELLPPPNRQRPLQGFAVDELAAMHREHGAYPAVCEALRAELRQRPMSKTELLRAALDAGVAEAETESAEPDDATPPHGILRCTCCQKRLRIPHLPEPGEIRCPSCQTEYAVHWQAAICVVQRLEAEAAPDDETDAEVPEAPALASMDPWAVRGLARNSSWDTVERARRSLLQQYHPDRLGHVSPLVHKLAEEAFKRVGDAYDQLKSQR</sequence>
<name>A0A7Y8L0Q2_9BURK</name>
<dbReference type="EMBL" id="VYGV01000027">
    <property type="protein sequence ID" value="NWF48433.1"/>
    <property type="molecule type" value="Genomic_DNA"/>
</dbReference>
<keyword evidence="3" id="KW-1185">Reference proteome</keyword>
<protein>
    <submittedName>
        <fullName evidence="2">J domain-containing protein</fullName>
    </submittedName>
</protein>
<dbReference type="CDD" id="cd06257">
    <property type="entry name" value="DnaJ"/>
    <property type="match status" value="1"/>
</dbReference>
<dbReference type="Proteomes" id="UP000545507">
    <property type="component" value="Unassembled WGS sequence"/>
</dbReference>
<proteinExistence type="predicted"/>
<comment type="caution">
    <text evidence="2">The sequence shown here is derived from an EMBL/GenBank/DDBJ whole genome shotgun (WGS) entry which is preliminary data.</text>
</comment>
<dbReference type="AlphaFoldDB" id="A0A7Y8L0Q2"/>
<gene>
    <name evidence="2" type="ORF">F3K02_24715</name>
</gene>
<reference evidence="2 3" key="1">
    <citation type="submission" date="2019-09" db="EMBL/GenBank/DDBJ databases">
        <title>Hydrogenophaga aromatica sp. nov., isolated from a para-xylene-degrading enrichment culture.</title>
        <authorList>
            <person name="Tancsics A."/>
            <person name="Banerjee S."/>
        </authorList>
    </citation>
    <scope>NUCLEOTIDE SEQUENCE [LARGE SCALE GENOMIC DNA]</scope>
    <source>
        <strain evidence="2 3">D2P1</strain>
    </source>
</reference>
<evidence type="ECO:0000259" key="1">
    <source>
        <dbReference type="PROSITE" id="PS50076"/>
    </source>
</evidence>